<dbReference type="OrthoDB" id="1720529at2759"/>
<gene>
    <name evidence="1" type="ORF">H5410_045347</name>
</gene>
<comment type="caution">
    <text evidence="1">The sequence shown here is derived from an EMBL/GenBank/DDBJ whole genome shotgun (WGS) entry which is preliminary data.</text>
</comment>
<proteinExistence type="predicted"/>
<dbReference type="Proteomes" id="UP000824120">
    <property type="component" value="Chromosome 9"/>
</dbReference>
<sequence>MGRIAIPMPKMFPMFNSFSMASLALPGHTHQSEKINLELPIDCYNFLLSDSILKMSETDPSQVSRRTKNEEMIKMVLHKIWVSLNKQYIGVLVSYIEEEQVLKNQRKGTLGETLVFNVKS</sequence>
<protein>
    <submittedName>
        <fullName evidence="1">Uncharacterized protein</fullName>
    </submittedName>
</protein>
<evidence type="ECO:0000313" key="2">
    <source>
        <dbReference type="Proteomes" id="UP000824120"/>
    </source>
</evidence>
<accession>A0A9J5X9A3</accession>
<organism evidence="1 2">
    <name type="scientific">Solanum commersonii</name>
    <name type="common">Commerson's wild potato</name>
    <name type="synonym">Commerson's nightshade</name>
    <dbReference type="NCBI Taxonomy" id="4109"/>
    <lineage>
        <taxon>Eukaryota</taxon>
        <taxon>Viridiplantae</taxon>
        <taxon>Streptophyta</taxon>
        <taxon>Embryophyta</taxon>
        <taxon>Tracheophyta</taxon>
        <taxon>Spermatophyta</taxon>
        <taxon>Magnoliopsida</taxon>
        <taxon>eudicotyledons</taxon>
        <taxon>Gunneridae</taxon>
        <taxon>Pentapetalae</taxon>
        <taxon>asterids</taxon>
        <taxon>lamiids</taxon>
        <taxon>Solanales</taxon>
        <taxon>Solanaceae</taxon>
        <taxon>Solanoideae</taxon>
        <taxon>Solaneae</taxon>
        <taxon>Solanum</taxon>
    </lineage>
</organism>
<keyword evidence="2" id="KW-1185">Reference proteome</keyword>
<evidence type="ECO:0000313" key="1">
    <source>
        <dbReference type="EMBL" id="KAG5584913.1"/>
    </source>
</evidence>
<dbReference type="AlphaFoldDB" id="A0A9J5X9A3"/>
<reference evidence="1 2" key="1">
    <citation type="submission" date="2020-09" db="EMBL/GenBank/DDBJ databases">
        <title>De no assembly of potato wild relative species, Solanum commersonii.</title>
        <authorList>
            <person name="Cho K."/>
        </authorList>
    </citation>
    <scope>NUCLEOTIDE SEQUENCE [LARGE SCALE GENOMIC DNA]</scope>
    <source>
        <strain evidence="1">LZ3.2</strain>
        <tissue evidence="1">Leaf</tissue>
    </source>
</reference>
<name>A0A9J5X9A3_SOLCO</name>
<dbReference type="EMBL" id="JACXVP010000009">
    <property type="protein sequence ID" value="KAG5584913.1"/>
    <property type="molecule type" value="Genomic_DNA"/>
</dbReference>